<dbReference type="Proteomes" id="UP000887566">
    <property type="component" value="Unplaced"/>
</dbReference>
<organism evidence="2 3">
    <name type="scientific">Plectus sambesii</name>
    <dbReference type="NCBI Taxonomy" id="2011161"/>
    <lineage>
        <taxon>Eukaryota</taxon>
        <taxon>Metazoa</taxon>
        <taxon>Ecdysozoa</taxon>
        <taxon>Nematoda</taxon>
        <taxon>Chromadorea</taxon>
        <taxon>Plectida</taxon>
        <taxon>Plectina</taxon>
        <taxon>Plectoidea</taxon>
        <taxon>Plectidae</taxon>
        <taxon>Plectus</taxon>
    </lineage>
</organism>
<reference evidence="3" key="1">
    <citation type="submission" date="2022-11" db="UniProtKB">
        <authorList>
            <consortium name="WormBaseParasite"/>
        </authorList>
    </citation>
    <scope>IDENTIFICATION</scope>
</reference>
<dbReference type="WBParaSite" id="PSAMB.scaffold10241size4234.g33160.t1">
    <property type="protein sequence ID" value="PSAMB.scaffold10241size4234.g33160.t1"/>
    <property type="gene ID" value="PSAMB.scaffold10241size4234.g33160"/>
</dbReference>
<accession>A0A914UHM4</accession>
<protein>
    <submittedName>
        <fullName evidence="3">Uncharacterized protein</fullName>
    </submittedName>
</protein>
<feature type="compositionally biased region" description="Polar residues" evidence="1">
    <location>
        <begin position="78"/>
        <end position="93"/>
    </location>
</feature>
<keyword evidence="2" id="KW-1185">Reference proteome</keyword>
<evidence type="ECO:0000313" key="3">
    <source>
        <dbReference type="WBParaSite" id="PSAMB.scaffold10241size4234.g33160.t1"/>
    </source>
</evidence>
<evidence type="ECO:0000256" key="1">
    <source>
        <dbReference type="SAM" id="MobiDB-lite"/>
    </source>
</evidence>
<evidence type="ECO:0000313" key="2">
    <source>
        <dbReference type="Proteomes" id="UP000887566"/>
    </source>
</evidence>
<name>A0A914UHM4_9BILA</name>
<proteinExistence type="predicted"/>
<sequence>MRKRGRSEPIVFFRPAPLREERVAQAAATFSRSSRLDIAPDAYPSSALVSQSVDPLSGSSPLNLQFAPSPPTSRAVGQPSTRPVTRFMSSLLQ</sequence>
<feature type="region of interest" description="Disordered" evidence="1">
    <location>
        <begin position="67"/>
        <end position="93"/>
    </location>
</feature>
<dbReference type="AlphaFoldDB" id="A0A914UHM4"/>